<dbReference type="EMBL" id="WJXB01000016">
    <property type="protein sequence ID" value="MRN56788.1"/>
    <property type="molecule type" value="Genomic_DNA"/>
</dbReference>
<evidence type="ECO:0000313" key="3">
    <source>
        <dbReference type="Proteomes" id="UP000463051"/>
    </source>
</evidence>
<comment type="caution">
    <text evidence="2">The sequence shown here is derived from an EMBL/GenBank/DDBJ whole genome shotgun (WGS) entry which is preliminary data.</text>
</comment>
<dbReference type="InterPro" id="IPR010359">
    <property type="entry name" value="IrrE_HExxH"/>
</dbReference>
<dbReference type="Pfam" id="PF06114">
    <property type="entry name" value="Peptidase_M78"/>
    <property type="match status" value="1"/>
</dbReference>
<dbReference type="Gene3D" id="1.10.10.2910">
    <property type="match status" value="1"/>
</dbReference>
<feature type="domain" description="IrrE N-terminal-like" evidence="1">
    <location>
        <begin position="49"/>
        <end position="148"/>
    </location>
</feature>
<dbReference type="Proteomes" id="UP000463051">
    <property type="component" value="Unassembled WGS sequence"/>
</dbReference>
<reference evidence="2 3" key="1">
    <citation type="submission" date="2019-11" db="EMBL/GenBank/DDBJ databases">
        <title>Paenibacillus monticola sp. nov., a novel PGPR strain isolated from mountain sample in China.</title>
        <authorList>
            <person name="Zhao Q."/>
            <person name="Li H.-P."/>
            <person name="Zhang J.-L."/>
        </authorList>
    </citation>
    <scope>NUCLEOTIDE SEQUENCE [LARGE SCALE GENOMIC DNA]</scope>
    <source>
        <strain evidence="2 3">LC-T2</strain>
    </source>
</reference>
<proteinExistence type="predicted"/>
<organism evidence="2 3">
    <name type="scientific">Paenibacillus monticola</name>
    <dbReference type="NCBI Taxonomy" id="2666075"/>
    <lineage>
        <taxon>Bacteria</taxon>
        <taxon>Bacillati</taxon>
        <taxon>Bacillota</taxon>
        <taxon>Bacilli</taxon>
        <taxon>Bacillales</taxon>
        <taxon>Paenibacillaceae</taxon>
        <taxon>Paenibacillus</taxon>
    </lineage>
</organism>
<dbReference type="RefSeq" id="WP_154122290.1">
    <property type="nucleotide sequence ID" value="NZ_WJXB01000016.1"/>
</dbReference>
<evidence type="ECO:0000313" key="2">
    <source>
        <dbReference type="EMBL" id="MRN56788.1"/>
    </source>
</evidence>
<evidence type="ECO:0000259" key="1">
    <source>
        <dbReference type="Pfam" id="PF06114"/>
    </source>
</evidence>
<name>A0A7X2HAZ7_9BACL</name>
<dbReference type="AlphaFoldDB" id="A0A7X2HAZ7"/>
<accession>A0A7X2HAZ7</accession>
<gene>
    <name evidence="2" type="ORF">GJB61_27955</name>
</gene>
<sequence>MNFSQYFKTPLEQMIEDQYRANGLLLPADLTIEKIAAIFEVDVVYYDQGPFSDNEDRVIFLNRYENEITQRTIFFHELCHVVRHSGDQRWMPDMFREAQENDAERFSHYASIPSFMLQKFKLPALRSEAISRIAHTFRTQPEFAQQRLDHIQERIADEEFLTAFSEASVAKNDVEDDNEGLLPQRISAFYDYNDFSRPHTLVIEQREGFNWDEPLHIVVDGNYKSCNLPSYMSKESAPVLSGDLSVCPDRKGCLVINLSRVAWRHGKSASRLYLPMEAIDDAVNF</sequence>
<protein>
    <submittedName>
        <fullName evidence="2">ImmA/IrrE family metallo-endopeptidase</fullName>
    </submittedName>
</protein>
<keyword evidence="3" id="KW-1185">Reference proteome</keyword>